<evidence type="ECO:0000256" key="5">
    <source>
        <dbReference type="ARBA" id="ARBA00022676"/>
    </source>
</evidence>
<feature type="region of interest" description="Disordered" evidence="14">
    <location>
        <begin position="685"/>
        <end position="707"/>
    </location>
</feature>
<feature type="region of interest" description="Disordered" evidence="14">
    <location>
        <begin position="566"/>
        <end position="585"/>
    </location>
</feature>
<evidence type="ECO:0000256" key="6">
    <source>
        <dbReference type="ARBA" id="ARBA00022679"/>
    </source>
</evidence>
<dbReference type="Gene3D" id="3.40.710.10">
    <property type="entry name" value="DD-peptidase/beta-lactamase superfamily"/>
    <property type="match status" value="1"/>
</dbReference>
<dbReference type="GO" id="GO:0006508">
    <property type="term" value="P:proteolysis"/>
    <property type="evidence" value="ECO:0007669"/>
    <property type="project" value="UniProtKB-KW"/>
</dbReference>
<dbReference type="InterPro" id="IPR005543">
    <property type="entry name" value="PASTA_dom"/>
</dbReference>
<evidence type="ECO:0000256" key="8">
    <source>
        <dbReference type="ARBA" id="ARBA00022960"/>
    </source>
</evidence>
<comment type="similarity">
    <text evidence="1">In the C-terminal section; belongs to the transpeptidase family.</text>
</comment>
<evidence type="ECO:0000256" key="1">
    <source>
        <dbReference type="ARBA" id="ARBA00007090"/>
    </source>
</evidence>
<feature type="compositionally biased region" description="Basic and acidic residues" evidence="14">
    <location>
        <begin position="567"/>
        <end position="577"/>
    </location>
</feature>
<keyword evidence="8" id="KW-0133">Cell shape</keyword>
<proteinExistence type="inferred from homology"/>
<dbReference type="InterPro" id="IPR001264">
    <property type="entry name" value="Glyco_trans_51"/>
</dbReference>
<keyword evidence="6" id="KW-0808">Transferase</keyword>
<dbReference type="InterPro" id="IPR050396">
    <property type="entry name" value="Glycosyltr_51/Transpeptidase"/>
</dbReference>
<evidence type="ECO:0000256" key="2">
    <source>
        <dbReference type="ARBA" id="ARBA00007739"/>
    </source>
</evidence>
<evidence type="ECO:0000256" key="12">
    <source>
        <dbReference type="ARBA" id="ARBA00034000"/>
    </source>
</evidence>
<keyword evidence="15" id="KW-0472">Membrane</keyword>
<feature type="domain" description="PASTA" evidence="16">
    <location>
        <begin position="698"/>
        <end position="766"/>
    </location>
</feature>
<dbReference type="PANTHER" id="PTHR32282">
    <property type="entry name" value="BINDING PROTEIN TRANSPEPTIDASE, PUTATIVE-RELATED"/>
    <property type="match status" value="1"/>
</dbReference>
<keyword evidence="7" id="KW-0378">Hydrolase</keyword>
<dbReference type="SUPFAM" id="SSF53955">
    <property type="entry name" value="Lysozyme-like"/>
    <property type="match status" value="1"/>
</dbReference>
<dbReference type="Proteomes" id="UP000291469">
    <property type="component" value="Chromosome"/>
</dbReference>
<evidence type="ECO:0000256" key="4">
    <source>
        <dbReference type="ARBA" id="ARBA00022670"/>
    </source>
</evidence>
<dbReference type="Pfam" id="PF00912">
    <property type="entry name" value="Transgly"/>
    <property type="match status" value="1"/>
</dbReference>
<feature type="transmembrane region" description="Helical" evidence="15">
    <location>
        <begin position="36"/>
        <end position="59"/>
    </location>
</feature>
<dbReference type="EMBL" id="CP036402">
    <property type="protein sequence ID" value="QBI21577.1"/>
    <property type="molecule type" value="Genomic_DNA"/>
</dbReference>
<name>A0A411YK67_9ACTN</name>
<dbReference type="FunFam" id="1.10.3810.10:FF:000001">
    <property type="entry name" value="Penicillin-binding protein 1A"/>
    <property type="match status" value="1"/>
</dbReference>
<evidence type="ECO:0000256" key="13">
    <source>
        <dbReference type="ARBA" id="ARBA00049902"/>
    </source>
</evidence>
<evidence type="ECO:0000313" key="17">
    <source>
        <dbReference type="EMBL" id="QBI21577.1"/>
    </source>
</evidence>
<dbReference type="Gene3D" id="1.10.3810.10">
    <property type="entry name" value="Biosynthetic peptidoglycan transglycosylase-like"/>
    <property type="match status" value="1"/>
</dbReference>
<dbReference type="PROSITE" id="PS51178">
    <property type="entry name" value="PASTA"/>
    <property type="match status" value="1"/>
</dbReference>
<keyword evidence="11" id="KW-0961">Cell wall biogenesis/degradation</keyword>
<reference evidence="17 18" key="1">
    <citation type="submission" date="2019-01" db="EMBL/GenBank/DDBJ databases">
        <title>Egibacter rhizosphaerae EGI 80759T.</title>
        <authorList>
            <person name="Chen D.-D."/>
            <person name="Tian Y."/>
            <person name="Jiao J.-Y."/>
            <person name="Zhang X.-T."/>
            <person name="Zhang Y.-G."/>
            <person name="Zhang Y."/>
            <person name="Xiao M."/>
            <person name="Shu W.-S."/>
            <person name="Li W.-J."/>
        </authorList>
    </citation>
    <scope>NUCLEOTIDE SEQUENCE [LARGE SCALE GENOMIC DNA]</scope>
    <source>
        <strain evidence="17 18">EGI 80759</strain>
    </source>
</reference>
<dbReference type="Pfam" id="PF03793">
    <property type="entry name" value="PASTA"/>
    <property type="match status" value="1"/>
</dbReference>
<feature type="region of interest" description="Disordered" evidence="14">
    <location>
        <begin position="1"/>
        <end position="29"/>
    </location>
</feature>
<sequence>MCRRLLQGTRPSGDRHDPDRPPDRPTTGGVMHARRLALLAGTAALLGLAGACSPVVTFAPVDEVELRPPEQTSVIHDAEGRVLAELHGEINREVVELEAMPGELRDAVLAIEDARFEDHVGVDVRGLGRAVLRNATHGEVVEGGSTITQQLAKNTVTGGEPTLERKIEEASVALRLEAQLGKAAILERYLNEVYFGHGAYGVQATARRYFSRDVEELGLAESALLAGVLQSPSTHDPLADPEAAKARRDLVLEQMARHGFITEEEAQAARTRDLDLQPQDEADEWAAPYFVDHVLRELQHDERFGALGATPTERAEAIFRGGLEIETTLDPRWQASAEEAVEATLPEPDDPRAGVVAIDPQTGEVRALVGGRDWHAEDDDSSRFNLATQAARQPASAFKPIVLAAALEHGWTLDDQLEAPAEEEFEPVPGEPEPWTVSNFEDRDHGIVSLREATTNSVNVAFAHLAQELGAARIAETARDLGVQRDLAETRAIALGSAEVSVLEMASVQATLASGGIRREPTVVREITGPDGETVYQRGAIDGERVLDETTAWQVTDALTEVVSRGTGERAHLERPTAGKTGTSQRRADAWFTGFTPDLAAAVWIGFPDGTRAMVPPTTRTRVQGGTWPAELFARFGLGALGDLPASEFAVPEERLVHREVDVTRGCLPTRFTSPEDVEERAFLEGEQPTEPCEDAETATTGDVPDVAGVPEEEAVTRLRDEGFAVEVEPLFDASRPPGVAIEQQPAPGDDVDLPDGWEAVVRVSSADRTRVTVPDVLSASLDEAEARLRDEGFAVDVVQQCPDGGETCTGARHRPGAVWDVTPGHGRELPIHDRVEVFAYPEP</sequence>
<comment type="similarity">
    <text evidence="2">In the N-terminal section; belongs to the glycosyltransferase 51 family.</text>
</comment>
<dbReference type="SUPFAM" id="SSF56601">
    <property type="entry name" value="beta-lactamase/transpeptidase-like"/>
    <property type="match status" value="1"/>
</dbReference>
<dbReference type="PANTHER" id="PTHR32282:SF33">
    <property type="entry name" value="PEPTIDOGLYCAN GLYCOSYLTRANSFERASE"/>
    <property type="match status" value="1"/>
</dbReference>
<evidence type="ECO:0000256" key="14">
    <source>
        <dbReference type="SAM" id="MobiDB-lite"/>
    </source>
</evidence>
<evidence type="ECO:0000256" key="3">
    <source>
        <dbReference type="ARBA" id="ARBA00022645"/>
    </source>
</evidence>
<comment type="catalytic activity">
    <reaction evidence="12">
        <text>Preferential cleavage: (Ac)2-L-Lys-D-Ala-|-D-Ala. Also transpeptidation of peptidyl-alanyl moieties that are N-acyl substituents of D-alanine.</text>
        <dbReference type="EC" id="3.4.16.4"/>
    </reaction>
</comment>
<protein>
    <submittedName>
        <fullName evidence="17">PBP1A family penicillin-binding protein</fullName>
    </submittedName>
</protein>
<dbReference type="GO" id="GO:0009002">
    <property type="term" value="F:serine-type D-Ala-D-Ala carboxypeptidase activity"/>
    <property type="evidence" value="ECO:0007669"/>
    <property type="project" value="UniProtKB-EC"/>
</dbReference>
<dbReference type="KEGG" id="erz:ER308_19715"/>
<keyword evidence="15" id="KW-1133">Transmembrane helix</keyword>
<accession>A0A411YK67</accession>
<dbReference type="GO" id="GO:0008658">
    <property type="term" value="F:penicillin binding"/>
    <property type="evidence" value="ECO:0007669"/>
    <property type="project" value="InterPro"/>
</dbReference>
<evidence type="ECO:0000256" key="9">
    <source>
        <dbReference type="ARBA" id="ARBA00022984"/>
    </source>
</evidence>
<keyword evidence="18" id="KW-1185">Reference proteome</keyword>
<dbReference type="GO" id="GO:0071555">
    <property type="term" value="P:cell wall organization"/>
    <property type="evidence" value="ECO:0007669"/>
    <property type="project" value="UniProtKB-KW"/>
</dbReference>
<dbReference type="GO" id="GO:0009252">
    <property type="term" value="P:peptidoglycan biosynthetic process"/>
    <property type="evidence" value="ECO:0007669"/>
    <property type="project" value="UniProtKB-KW"/>
</dbReference>
<keyword evidence="5" id="KW-0328">Glycosyltransferase</keyword>
<dbReference type="InterPro" id="IPR023346">
    <property type="entry name" value="Lysozyme-like_dom_sf"/>
</dbReference>
<dbReference type="Gene3D" id="3.30.10.20">
    <property type="match status" value="2"/>
</dbReference>
<dbReference type="GO" id="GO:0008360">
    <property type="term" value="P:regulation of cell shape"/>
    <property type="evidence" value="ECO:0007669"/>
    <property type="project" value="UniProtKB-KW"/>
</dbReference>
<dbReference type="InterPro" id="IPR036950">
    <property type="entry name" value="PBP_transglycosylase"/>
</dbReference>
<evidence type="ECO:0000259" key="16">
    <source>
        <dbReference type="PROSITE" id="PS51178"/>
    </source>
</evidence>
<dbReference type="InterPro" id="IPR001460">
    <property type="entry name" value="PCN-bd_Tpept"/>
</dbReference>
<keyword evidence="3" id="KW-0121">Carboxypeptidase</keyword>
<dbReference type="AlphaFoldDB" id="A0A411YK67"/>
<dbReference type="GO" id="GO:0008955">
    <property type="term" value="F:peptidoglycan glycosyltransferase activity"/>
    <property type="evidence" value="ECO:0007669"/>
    <property type="project" value="UniProtKB-EC"/>
</dbReference>
<dbReference type="OrthoDB" id="9766909at2"/>
<dbReference type="GO" id="GO:0030288">
    <property type="term" value="C:outer membrane-bounded periplasmic space"/>
    <property type="evidence" value="ECO:0007669"/>
    <property type="project" value="TreeGrafter"/>
</dbReference>
<keyword evidence="4" id="KW-0645">Protease</keyword>
<evidence type="ECO:0000256" key="11">
    <source>
        <dbReference type="ARBA" id="ARBA00023316"/>
    </source>
</evidence>
<evidence type="ECO:0000256" key="7">
    <source>
        <dbReference type="ARBA" id="ARBA00022801"/>
    </source>
</evidence>
<organism evidence="17 18">
    <name type="scientific">Egibacter rhizosphaerae</name>
    <dbReference type="NCBI Taxonomy" id="1670831"/>
    <lineage>
        <taxon>Bacteria</taxon>
        <taxon>Bacillati</taxon>
        <taxon>Actinomycetota</taxon>
        <taxon>Nitriliruptoria</taxon>
        <taxon>Egibacterales</taxon>
        <taxon>Egibacteraceae</taxon>
        <taxon>Egibacter</taxon>
    </lineage>
</organism>
<dbReference type="NCBIfam" id="TIGR02074">
    <property type="entry name" value="PBP_1a_fam"/>
    <property type="match status" value="1"/>
</dbReference>
<gene>
    <name evidence="17" type="ORF">ER308_19715</name>
</gene>
<keyword evidence="10" id="KW-0511">Multifunctional enzyme</keyword>
<dbReference type="InterPro" id="IPR012338">
    <property type="entry name" value="Beta-lactam/transpept-like"/>
</dbReference>
<evidence type="ECO:0000256" key="10">
    <source>
        <dbReference type="ARBA" id="ARBA00023268"/>
    </source>
</evidence>
<evidence type="ECO:0000256" key="15">
    <source>
        <dbReference type="SAM" id="Phobius"/>
    </source>
</evidence>
<dbReference type="Pfam" id="PF00905">
    <property type="entry name" value="Transpeptidase"/>
    <property type="match status" value="1"/>
</dbReference>
<feature type="compositionally biased region" description="Basic and acidic residues" evidence="14">
    <location>
        <begin position="12"/>
        <end position="23"/>
    </location>
</feature>
<dbReference type="CDD" id="cd06577">
    <property type="entry name" value="PASTA_pknB"/>
    <property type="match status" value="1"/>
</dbReference>
<keyword evidence="15" id="KW-0812">Transmembrane</keyword>
<comment type="catalytic activity">
    <reaction evidence="13">
        <text>[GlcNAc-(1-&gt;4)-Mur2Ac(oyl-L-Ala-gamma-D-Glu-L-Lys-D-Ala-D-Ala)](n)-di-trans,octa-cis-undecaprenyl diphosphate + beta-D-GlcNAc-(1-&gt;4)-Mur2Ac(oyl-L-Ala-gamma-D-Glu-L-Lys-D-Ala-D-Ala)-di-trans,octa-cis-undecaprenyl diphosphate = [GlcNAc-(1-&gt;4)-Mur2Ac(oyl-L-Ala-gamma-D-Glu-L-Lys-D-Ala-D-Ala)](n+1)-di-trans,octa-cis-undecaprenyl diphosphate + di-trans,octa-cis-undecaprenyl diphosphate + H(+)</text>
        <dbReference type="Rhea" id="RHEA:23708"/>
        <dbReference type="Rhea" id="RHEA-COMP:9602"/>
        <dbReference type="Rhea" id="RHEA-COMP:9603"/>
        <dbReference type="ChEBI" id="CHEBI:15378"/>
        <dbReference type="ChEBI" id="CHEBI:58405"/>
        <dbReference type="ChEBI" id="CHEBI:60033"/>
        <dbReference type="ChEBI" id="CHEBI:78435"/>
        <dbReference type="EC" id="2.4.99.28"/>
    </reaction>
</comment>
<evidence type="ECO:0000313" key="18">
    <source>
        <dbReference type="Proteomes" id="UP000291469"/>
    </source>
</evidence>
<keyword evidence="9" id="KW-0573">Peptidoglycan synthesis</keyword>